<keyword evidence="8" id="KW-0808">Transferase</keyword>
<keyword evidence="4" id="KW-1015">Disulfide bond</keyword>
<dbReference type="OrthoDB" id="1924787at2759"/>
<dbReference type="GO" id="GO:0000139">
    <property type="term" value="C:Golgi membrane"/>
    <property type="evidence" value="ECO:0007669"/>
    <property type="project" value="UniProtKB-SubCell"/>
</dbReference>
<dbReference type="AlphaFoldDB" id="D8U3B9"/>
<dbReference type="InterPro" id="IPR004263">
    <property type="entry name" value="Exostosin"/>
</dbReference>
<dbReference type="InterPro" id="IPR013111">
    <property type="entry name" value="EGF_extracell"/>
</dbReference>
<dbReference type="Pfam" id="PF07974">
    <property type="entry name" value="EGF_2"/>
    <property type="match status" value="1"/>
</dbReference>
<dbReference type="GeneID" id="9622207"/>
<dbReference type="InParanoid" id="D8U3B9"/>
<name>D8U3B9_VOLCA</name>
<evidence type="ECO:0000259" key="7">
    <source>
        <dbReference type="PROSITE" id="PS01186"/>
    </source>
</evidence>
<evidence type="ECO:0000313" key="9">
    <source>
        <dbReference type="Proteomes" id="UP000001058"/>
    </source>
</evidence>
<dbReference type="eggNOG" id="KOG1021">
    <property type="taxonomic scope" value="Eukaryota"/>
</dbReference>
<dbReference type="InterPro" id="IPR000742">
    <property type="entry name" value="EGF"/>
</dbReference>
<evidence type="ECO:0000256" key="2">
    <source>
        <dbReference type="ARBA" id="ARBA00010271"/>
    </source>
</evidence>
<dbReference type="Proteomes" id="UP000001058">
    <property type="component" value="Unassembled WGS sequence"/>
</dbReference>
<gene>
    <name evidence="8" type="primary">elg6</name>
    <name evidence="8" type="ORF">VOLCADRAFT_105819</name>
</gene>
<dbReference type="PANTHER" id="PTHR11062:SF376">
    <property type="entry name" value="EXOSTOSIN FAMILY PROTEIN"/>
    <property type="match status" value="1"/>
</dbReference>
<dbReference type="PANTHER" id="PTHR11062">
    <property type="entry name" value="EXOSTOSIN HEPARAN SULFATE GLYCOSYLTRANSFERASE -RELATED"/>
    <property type="match status" value="1"/>
</dbReference>
<keyword evidence="9" id="KW-1185">Reference proteome</keyword>
<comment type="subcellular location">
    <subcellularLocation>
        <location evidence="1">Golgi apparatus membrane</location>
        <topology evidence="1">Single-pass type II membrane protein</topology>
    </subcellularLocation>
</comment>
<dbReference type="InterPro" id="IPR040911">
    <property type="entry name" value="Exostosin_GT47"/>
</dbReference>
<feature type="chain" id="PRO_5003124124" evidence="5">
    <location>
        <begin position="31"/>
        <end position="616"/>
    </location>
</feature>
<feature type="domain" description="EGF-like" evidence="6 7">
    <location>
        <begin position="122"/>
        <end position="133"/>
    </location>
</feature>
<protein>
    <submittedName>
        <fullName evidence="8">Acetylglucosaminyltransferase</fullName>
    </submittedName>
</protein>
<comment type="similarity">
    <text evidence="2">Belongs to the glycosyltransferase 47 family.</text>
</comment>
<accession>D8U3B9</accession>
<dbReference type="RefSeq" id="XP_002953127.1">
    <property type="nucleotide sequence ID" value="XM_002953081.1"/>
</dbReference>
<feature type="signal peptide" evidence="5">
    <location>
        <begin position="1"/>
        <end position="30"/>
    </location>
</feature>
<reference evidence="8 9" key="1">
    <citation type="journal article" date="2010" name="Science">
        <title>Genomic analysis of organismal complexity in the multicellular green alga Volvox carteri.</title>
        <authorList>
            <person name="Prochnik S.E."/>
            <person name="Umen J."/>
            <person name="Nedelcu A.M."/>
            <person name="Hallmann A."/>
            <person name="Miller S.M."/>
            <person name="Nishii I."/>
            <person name="Ferris P."/>
            <person name="Kuo A."/>
            <person name="Mitros T."/>
            <person name="Fritz-Laylin L.K."/>
            <person name="Hellsten U."/>
            <person name="Chapman J."/>
            <person name="Simakov O."/>
            <person name="Rensing S.A."/>
            <person name="Terry A."/>
            <person name="Pangilinan J."/>
            <person name="Kapitonov V."/>
            <person name="Jurka J."/>
            <person name="Salamov A."/>
            <person name="Shapiro H."/>
            <person name="Schmutz J."/>
            <person name="Grimwood J."/>
            <person name="Lindquist E."/>
            <person name="Lucas S."/>
            <person name="Grigoriev I.V."/>
            <person name="Schmitt R."/>
            <person name="Kirk D."/>
            <person name="Rokhsar D.S."/>
        </authorList>
    </citation>
    <scope>NUCLEOTIDE SEQUENCE [LARGE SCALE GENOMIC DNA]</scope>
    <source>
        <strain evidence="9">f. Nagariensis / Eve</strain>
    </source>
</reference>
<dbReference type="STRING" id="3068.D8U3B9"/>
<evidence type="ECO:0000256" key="4">
    <source>
        <dbReference type="ARBA" id="ARBA00023157"/>
    </source>
</evidence>
<proteinExistence type="inferred from homology"/>
<evidence type="ECO:0000256" key="1">
    <source>
        <dbReference type="ARBA" id="ARBA00004323"/>
    </source>
</evidence>
<dbReference type="Pfam" id="PF03016">
    <property type="entry name" value="Exostosin_GT47"/>
    <property type="match status" value="1"/>
</dbReference>
<dbReference type="PROSITE" id="PS00022">
    <property type="entry name" value="EGF_1"/>
    <property type="match status" value="1"/>
</dbReference>
<dbReference type="EMBL" id="GL378355">
    <property type="protein sequence ID" value="EFJ45726.1"/>
    <property type="molecule type" value="Genomic_DNA"/>
</dbReference>
<organism evidence="9">
    <name type="scientific">Volvox carteri f. nagariensis</name>
    <dbReference type="NCBI Taxonomy" id="3068"/>
    <lineage>
        <taxon>Eukaryota</taxon>
        <taxon>Viridiplantae</taxon>
        <taxon>Chlorophyta</taxon>
        <taxon>core chlorophytes</taxon>
        <taxon>Chlorophyceae</taxon>
        <taxon>CS clade</taxon>
        <taxon>Chlamydomonadales</taxon>
        <taxon>Volvocaceae</taxon>
        <taxon>Volvox</taxon>
    </lineage>
</organism>
<sequence length="616" mass="69551">MISLQHHTTWGIQLLAVMSIAVLAPRPGLALPCAANCTKYGTCNLELGRYGSWRTSVTMYGFPVARTASSYFPGARSRQPVRNIVRKCGFLGFFTVEDCLAEYPLRCMNACNKRGRCINGWCHCYEGYYGADCSLSLDANGSEGQNSSLDWDSYPHLVALRSTFMSCLRSSPRSKDWNSFEGEVGKGLRKGGGWGKRRTSANVRMAVLEVRGSKNLEKFDRPLYAHIWKRIISSGHRTLNGGEADYFYIPVDFRHMFSEAFEVLEYVQATWPFWNATGGDLGGCEGKQLMLLRNLTSAAIWLTPWGLTRKHPRVWWPGCHRPGHDIVIPVLAQANNMIMTPLNPKVKPLPRNTTFYFAGKICGDNKDPKEDTSSWPICQTPRNPLYSAGVRQLVYFYHSKRDGFVVRPRSSSYVRDMSTSKFCLAPTGGGHGKRQVLVGRYGCIPVPITDYVLQPFEPELDWPAFSVTVKEEDVPNLHTILAAINDTKLAEMQRALACAAKHLWYSSMWGAIFGEDSRYDAFATLMEILRVRSLYPHAQPHEYRSLDERFRRFANCELDNEPPQRFHLCTYGLDPGLEAYAPTPYCDWRPYMKYGIPGGAICEGAPNVAQCPRPWQ</sequence>
<evidence type="ECO:0000256" key="5">
    <source>
        <dbReference type="SAM" id="SignalP"/>
    </source>
</evidence>
<keyword evidence="5" id="KW-0732">Signal</keyword>
<dbReference type="KEGG" id="vcn:VOLCADRAFT_105819"/>
<evidence type="ECO:0000313" key="8">
    <source>
        <dbReference type="EMBL" id="EFJ45726.1"/>
    </source>
</evidence>
<dbReference type="Gene3D" id="2.10.25.10">
    <property type="entry name" value="Laminin"/>
    <property type="match status" value="1"/>
</dbReference>
<evidence type="ECO:0000259" key="6">
    <source>
        <dbReference type="PROSITE" id="PS00022"/>
    </source>
</evidence>
<evidence type="ECO:0000256" key="3">
    <source>
        <dbReference type="ARBA" id="ARBA00023034"/>
    </source>
</evidence>
<keyword evidence="3" id="KW-0333">Golgi apparatus</keyword>
<dbReference type="PROSITE" id="PS01186">
    <property type="entry name" value="EGF_2"/>
    <property type="match status" value="1"/>
</dbReference>
<dbReference type="GO" id="GO:0016757">
    <property type="term" value="F:glycosyltransferase activity"/>
    <property type="evidence" value="ECO:0007669"/>
    <property type="project" value="InterPro"/>
</dbReference>